<comment type="similarity">
    <text evidence="1 3">Belongs to the EXO70 family.</text>
</comment>
<feature type="domain" description="Exocyst complex subunit Exo70 C-terminal" evidence="4">
    <location>
        <begin position="242"/>
        <end position="604"/>
    </location>
</feature>
<protein>
    <recommendedName>
        <fullName evidence="3">Exocyst subunit Exo70 family protein</fullName>
    </recommendedName>
</protein>
<dbReference type="InterPro" id="IPR016159">
    <property type="entry name" value="Cullin_repeat-like_dom_sf"/>
</dbReference>
<dbReference type="Proteomes" id="UP000032304">
    <property type="component" value="Chromosome 7"/>
</dbReference>
<dbReference type="GO" id="GO:0015031">
    <property type="term" value="P:protein transport"/>
    <property type="evidence" value="ECO:0007669"/>
    <property type="project" value="UniProtKB-KW"/>
</dbReference>
<evidence type="ECO:0000256" key="3">
    <source>
        <dbReference type="RuleBase" id="RU365026"/>
    </source>
</evidence>
<keyword evidence="3" id="KW-0653">Protein transport</keyword>
<reference evidence="6" key="3">
    <citation type="submission" date="2020-04" db="EMBL/GenBank/DDBJ databases">
        <authorList>
            <person name="Grover C.E."/>
            <person name="Arick M.A. II"/>
            <person name="Thrash A."/>
            <person name="Conover J.L."/>
            <person name="Sanders W.S."/>
            <person name="Peterson D.G."/>
            <person name="Scheffler J.A."/>
            <person name="Scheffler B.E."/>
            <person name="Wendel J.F."/>
        </authorList>
    </citation>
    <scope>NUCLEOTIDE SEQUENCE</scope>
    <source>
        <strain evidence="6">8</strain>
        <tissue evidence="6">Leaf</tissue>
    </source>
</reference>
<dbReference type="InterPro" id="IPR004140">
    <property type="entry name" value="Exo70"/>
</dbReference>
<dbReference type="EMBL" id="CM001746">
    <property type="protein sequence ID" value="KJB46571.1"/>
    <property type="molecule type" value="Genomic_DNA"/>
</dbReference>
<keyword evidence="3" id="KW-0268">Exocytosis</keyword>
<keyword evidence="2 3" id="KW-0813">Transport</keyword>
<proteinExistence type="inferred from homology"/>
<dbReference type="Pfam" id="PF03081">
    <property type="entry name" value="Exo70_C"/>
    <property type="match status" value="1"/>
</dbReference>
<dbReference type="OMA" id="ADDEMCE"/>
<evidence type="ECO:0000256" key="2">
    <source>
        <dbReference type="ARBA" id="ARBA00022448"/>
    </source>
</evidence>
<comment type="function">
    <text evidence="3">Component of the exocyst complex.</text>
</comment>
<evidence type="ECO:0000313" key="8">
    <source>
        <dbReference type="Proteomes" id="UP000593578"/>
    </source>
</evidence>
<reference evidence="6 8" key="2">
    <citation type="journal article" date="2019" name="Genome Biol. Evol.">
        <title>Insights into the evolution of the New World diploid cottons (Gossypium, subgenus Houzingenia) based on genome sequencing.</title>
        <authorList>
            <person name="Grover C.E."/>
            <person name="Arick M.A. 2nd"/>
            <person name="Thrash A."/>
            <person name="Conover J.L."/>
            <person name="Sanders W.S."/>
            <person name="Peterson D.G."/>
            <person name="Frelichowski J.E."/>
            <person name="Scheffler J.A."/>
            <person name="Scheffler B.E."/>
            <person name="Wendel J.F."/>
        </authorList>
    </citation>
    <scope>NUCLEOTIDE SEQUENCE [LARGE SCALE GENOMIC DNA]</scope>
    <source>
        <strain evidence="6">8</strain>
        <tissue evidence="6">Leaf</tissue>
    </source>
</reference>
<evidence type="ECO:0000313" key="6">
    <source>
        <dbReference type="EMBL" id="MBA0591494.1"/>
    </source>
</evidence>
<dbReference type="Gene3D" id="1.20.1280.170">
    <property type="entry name" value="Exocyst complex component Exo70"/>
    <property type="match status" value="1"/>
</dbReference>
<sequence>MPRKGMRSLCFSPETPLFQGSVSPSSSITSPASGFSESMIEQIIDTAAIIVAKWDGETSPYAKVTSMFYESKREAMHFIRSVNDLRKIMHFLVSGQDSGSENLIRAQRLMQIAMKRLQKEFYQILSMNRAHLDPESVSTRSSRTSTQSSLSDYDYDASPDYEIGAAKESISEVEEVSFMAMSDLKSIADCMIGSGYAKECVQIYNMIRKSIINEGIYKLGIEKVSSSKINKMEWDVLNLKIKDWLEAMKISMRTLFTGERILCDFVFSSSDSIRESCFSEITKEGALLLFEFPEVVGKVKKSSPERIFRLLGMYTAISDNWPEIETIFSFESISAVRSQALNSMARLSESVRLLLLDFESMIRKDSSKTTVPGGGIHPLTIYSMNYLTALGDYGNILADIISDWPPPAISSLPEISFYSPVSNESPAAPISDRISRLIIVLLCKLDSKAKYYKDAAVSYLFLANNLQYVISRIHKSNLHSLLSKEWITKHEVKVNQLATSYERFAWGNVLASLPANPTAPMKPAEAKECFRKFSISFEDAYWKQISCVVPNSMLRDQIKVSIGRKLVAVYQNFFDSHKSTIGDEKSITLFVRFYPEDVGNYLSDLFIRTLTSGGGSSPSSSS</sequence>
<name>A0A0D2SWZ4_GOSRA</name>
<dbReference type="SUPFAM" id="SSF74788">
    <property type="entry name" value="Cullin repeat-like"/>
    <property type="match status" value="1"/>
</dbReference>
<keyword evidence="7" id="KW-1185">Reference proteome</keyword>
<dbReference type="AlphaFoldDB" id="A0A0D2SWZ4"/>
<evidence type="ECO:0000256" key="1">
    <source>
        <dbReference type="ARBA" id="ARBA00006756"/>
    </source>
</evidence>
<dbReference type="eggNOG" id="KOG2344">
    <property type="taxonomic scope" value="Eukaryota"/>
</dbReference>
<accession>A0A0D2SWZ4</accession>
<dbReference type="Pfam" id="PF20669">
    <property type="entry name" value="Exo70_N"/>
    <property type="match status" value="1"/>
</dbReference>
<dbReference type="KEGG" id="gra:105761817"/>
<dbReference type="GO" id="GO:0000145">
    <property type="term" value="C:exocyst"/>
    <property type="evidence" value="ECO:0007669"/>
    <property type="project" value="InterPro"/>
</dbReference>
<dbReference type="InterPro" id="IPR046364">
    <property type="entry name" value="Exo70_C"/>
</dbReference>
<organism evidence="5 7">
    <name type="scientific">Gossypium raimondii</name>
    <name type="common">Peruvian cotton</name>
    <name type="synonym">Gossypium klotzschianum subsp. raimondii</name>
    <dbReference type="NCBI Taxonomy" id="29730"/>
    <lineage>
        <taxon>Eukaryota</taxon>
        <taxon>Viridiplantae</taxon>
        <taxon>Streptophyta</taxon>
        <taxon>Embryophyta</taxon>
        <taxon>Tracheophyta</taxon>
        <taxon>Spermatophyta</taxon>
        <taxon>Magnoliopsida</taxon>
        <taxon>eudicotyledons</taxon>
        <taxon>Gunneridae</taxon>
        <taxon>Pentapetalae</taxon>
        <taxon>rosids</taxon>
        <taxon>malvids</taxon>
        <taxon>Malvales</taxon>
        <taxon>Malvaceae</taxon>
        <taxon>Malvoideae</taxon>
        <taxon>Gossypium</taxon>
    </lineage>
</organism>
<gene>
    <name evidence="5" type="ORF">B456_007G375000</name>
    <name evidence="6" type="ORF">Gorai_020168</name>
</gene>
<dbReference type="OrthoDB" id="1922221at2759"/>
<evidence type="ECO:0000313" key="7">
    <source>
        <dbReference type="Proteomes" id="UP000032304"/>
    </source>
</evidence>
<dbReference type="GO" id="GO:0005546">
    <property type="term" value="F:phosphatidylinositol-4,5-bisphosphate binding"/>
    <property type="evidence" value="ECO:0007669"/>
    <property type="project" value="InterPro"/>
</dbReference>
<dbReference type="Proteomes" id="UP000593578">
    <property type="component" value="Unassembled WGS sequence"/>
</dbReference>
<evidence type="ECO:0000259" key="4">
    <source>
        <dbReference type="Pfam" id="PF03081"/>
    </source>
</evidence>
<dbReference type="PANTHER" id="PTHR12542:SF38">
    <property type="entry name" value="EXOCYST SUBUNIT EXO70 FAMILY PROTEIN"/>
    <property type="match status" value="1"/>
</dbReference>
<dbReference type="Gramene" id="KJB46571">
    <property type="protein sequence ID" value="KJB46571"/>
    <property type="gene ID" value="B456_007G375000"/>
</dbReference>
<dbReference type="GO" id="GO:0006887">
    <property type="term" value="P:exocytosis"/>
    <property type="evidence" value="ECO:0007669"/>
    <property type="project" value="UniProtKB-KW"/>
</dbReference>
<dbReference type="PANTHER" id="PTHR12542">
    <property type="entry name" value="EXOCYST COMPLEX PROTEIN EXO70"/>
    <property type="match status" value="1"/>
</dbReference>
<evidence type="ECO:0000313" key="5">
    <source>
        <dbReference type="EMBL" id="KJB46571.1"/>
    </source>
</evidence>
<dbReference type="STRING" id="29730.A0A0D2SWZ4"/>
<dbReference type="EMBL" id="JABEZZ010000007">
    <property type="protein sequence ID" value="MBA0591494.1"/>
    <property type="molecule type" value="Genomic_DNA"/>
</dbReference>
<reference evidence="5 7" key="1">
    <citation type="journal article" date="2012" name="Nature">
        <title>Repeated polyploidization of Gossypium genomes and the evolution of spinnable cotton fibres.</title>
        <authorList>
            <person name="Paterson A.H."/>
            <person name="Wendel J.F."/>
            <person name="Gundlach H."/>
            <person name="Guo H."/>
            <person name="Jenkins J."/>
            <person name="Jin D."/>
            <person name="Llewellyn D."/>
            <person name="Showmaker K.C."/>
            <person name="Shu S."/>
            <person name="Udall J."/>
            <person name="Yoo M.J."/>
            <person name="Byers R."/>
            <person name="Chen W."/>
            <person name="Doron-Faigenboim A."/>
            <person name="Duke M.V."/>
            <person name="Gong L."/>
            <person name="Grimwood J."/>
            <person name="Grover C."/>
            <person name="Grupp K."/>
            <person name="Hu G."/>
            <person name="Lee T.H."/>
            <person name="Li J."/>
            <person name="Lin L."/>
            <person name="Liu T."/>
            <person name="Marler B.S."/>
            <person name="Page J.T."/>
            <person name="Roberts A.W."/>
            <person name="Romanel E."/>
            <person name="Sanders W.S."/>
            <person name="Szadkowski E."/>
            <person name="Tan X."/>
            <person name="Tang H."/>
            <person name="Xu C."/>
            <person name="Wang J."/>
            <person name="Wang Z."/>
            <person name="Zhang D."/>
            <person name="Zhang L."/>
            <person name="Ashrafi H."/>
            <person name="Bedon F."/>
            <person name="Bowers J.E."/>
            <person name="Brubaker C.L."/>
            <person name="Chee P.W."/>
            <person name="Das S."/>
            <person name="Gingle A.R."/>
            <person name="Haigler C.H."/>
            <person name="Harker D."/>
            <person name="Hoffmann L.V."/>
            <person name="Hovav R."/>
            <person name="Jones D.C."/>
            <person name="Lemke C."/>
            <person name="Mansoor S."/>
            <person name="ur Rahman M."/>
            <person name="Rainville L.N."/>
            <person name="Rambani A."/>
            <person name="Reddy U.K."/>
            <person name="Rong J.K."/>
            <person name="Saranga Y."/>
            <person name="Scheffler B.E."/>
            <person name="Scheffler J.A."/>
            <person name="Stelly D.M."/>
            <person name="Triplett B.A."/>
            <person name="Van Deynze A."/>
            <person name="Vaslin M.F."/>
            <person name="Waghmare V.N."/>
            <person name="Walford S.A."/>
            <person name="Wright R.J."/>
            <person name="Zaki E.A."/>
            <person name="Zhang T."/>
            <person name="Dennis E.S."/>
            <person name="Mayer K.F."/>
            <person name="Peterson D.G."/>
            <person name="Rokhsar D.S."/>
            <person name="Wang X."/>
            <person name="Schmutz J."/>
        </authorList>
    </citation>
    <scope>NUCLEOTIDE SEQUENCE [LARGE SCALE GENOMIC DNA]</scope>
</reference>